<comment type="caution">
    <text evidence="1">The sequence shown here is derived from an EMBL/GenBank/DDBJ whole genome shotgun (WGS) entry which is preliminary data.</text>
</comment>
<dbReference type="EMBL" id="LATX01002259">
    <property type="protein sequence ID" value="KTB32095.1"/>
    <property type="molecule type" value="Genomic_DNA"/>
</dbReference>
<organism evidence="1 2">
    <name type="scientific">Moniliophthora roreri</name>
    <name type="common">Frosty pod rot fungus</name>
    <name type="synonym">Monilia roreri</name>
    <dbReference type="NCBI Taxonomy" id="221103"/>
    <lineage>
        <taxon>Eukaryota</taxon>
        <taxon>Fungi</taxon>
        <taxon>Dikarya</taxon>
        <taxon>Basidiomycota</taxon>
        <taxon>Agaricomycotina</taxon>
        <taxon>Agaricomycetes</taxon>
        <taxon>Agaricomycetidae</taxon>
        <taxon>Agaricales</taxon>
        <taxon>Marasmiineae</taxon>
        <taxon>Marasmiaceae</taxon>
        <taxon>Moniliophthora</taxon>
    </lineage>
</organism>
<dbReference type="AlphaFoldDB" id="A0A0W0F6Z2"/>
<evidence type="ECO:0000313" key="1">
    <source>
        <dbReference type="EMBL" id="KTB32095.1"/>
    </source>
</evidence>
<gene>
    <name evidence="1" type="ORF">WG66_15326</name>
</gene>
<accession>A0A0W0F6Z2</accession>
<name>A0A0W0F6Z2_MONRR</name>
<proteinExistence type="predicted"/>
<protein>
    <submittedName>
        <fullName evidence="1">Uncharacterized protein</fullName>
    </submittedName>
</protein>
<sequence>MNGTILKTPSKLYIRFVIIHLVCS</sequence>
<evidence type="ECO:0000313" key="2">
    <source>
        <dbReference type="Proteomes" id="UP000054988"/>
    </source>
</evidence>
<dbReference type="Proteomes" id="UP000054988">
    <property type="component" value="Unassembled WGS sequence"/>
</dbReference>
<reference evidence="1 2" key="1">
    <citation type="submission" date="2015-12" db="EMBL/GenBank/DDBJ databases">
        <title>Draft genome sequence of Moniliophthora roreri, the causal agent of frosty pod rot of cacao.</title>
        <authorList>
            <person name="Aime M.C."/>
            <person name="Diaz-Valderrama J.R."/>
            <person name="Kijpornyongpan T."/>
            <person name="Phillips-Mora W."/>
        </authorList>
    </citation>
    <scope>NUCLEOTIDE SEQUENCE [LARGE SCALE GENOMIC DNA]</scope>
    <source>
        <strain evidence="1 2">MCA 2952</strain>
    </source>
</reference>